<dbReference type="PANTHER" id="PTHR21580">
    <property type="entry name" value="SHIPPO-1-RELATED"/>
    <property type="match status" value="1"/>
</dbReference>
<dbReference type="AlphaFoldDB" id="A0A1J4J9S9"/>
<feature type="region of interest" description="Disordered" evidence="1">
    <location>
        <begin position="83"/>
        <end position="144"/>
    </location>
</feature>
<evidence type="ECO:0008006" key="4">
    <source>
        <dbReference type="Google" id="ProtNLM"/>
    </source>
</evidence>
<dbReference type="GeneID" id="94830250"/>
<evidence type="ECO:0000313" key="3">
    <source>
        <dbReference type="Proteomes" id="UP000179807"/>
    </source>
</evidence>
<dbReference type="RefSeq" id="XP_068348562.1">
    <property type="nucleotide sequence ID" value="XM_068495546.1"/>
</dbReference>
<name>A0A1J4J9S9_9EUKA</name>
<evidence type="ECO:0000256" key="1">
    <source>
        <dbReference type="SAM" id="MobiDB-lite"/>
    </source>
</evidence>
<gene>
    <name evidence="2" type="ORF">TRFO_10588</name>
</gene>
<dbReference type="PANTHER" id="PTHR21580:SF28">
    <property type="entry name" value="BOREALIN N-TERMINAL DOMAIN-CONTAINING PROTEIN-RELATED"/>
    <property type="match status" value="1"/>
</dbReference>
<dbReference type="OrthoDB" id="10433242at2759"/>
<dbReference type="VEuPathDB" id="TrichDB:TRFO_10588"/>
<dbReference type="InterPro" id="IPR010736">
    <property type="entry name" value="SHIPPO-rpt"/>
</dbReference>
<sequence length="234" mass="25167">MDPWERAECIAHIPKSMANASPGPAHYNVKRKFNGKQCPPIKMKGRHSITSHLVDAPYYNLPSTIGKVTAIGLHGRTELRASAETPGPTYIPPSFGSGARKISFPAPQSSLKKRVPKSDGAASSLSRRRNPDETPGPGPGTYVIRDKSFEANGKMGYTIKGSHDFHYANTSSPGPGAYAPKFTAVLPSVPKIGFHDRPKEKDPAVTPGYRELGSTLTGPSFTMKARATDDINVI</sequence>
<comment type="caution">
    <text evidence="2">The sequence shown here is derived from an EMBL/GenBank/DDBJ whole genome shotgun (WGS) entry which is preliminary data.</text>
</comment>
<reference evidence="2" key="1">
    <citation type="submission" date="2016-10" db="EMBL/GenBank/DDBJ databases">
        <authorList>
            <person name="Benchimol M."/>
            <person name="Almeida L.G."/>
            <person name="Vasconcelos A.T."/>
            <person name="Perreira-Neves A."/>
            <person name="Rosa I.A."/>
            <person name="Tasca T."/>
            <person name="Bogo M.R."/>
            <person name="de Souza W."/>
        </authorList>
    </citation>
    <scope>NUCLEOTIDE SEQUENCE [LARGE SCALE GENOMIC DNA]</scope>
    <source>
        <strain evidence="2">K</strain>
    </source>
</reference>
<dbReference type="EMBL" id="MLAK01001248">
    <property type="protein sequence ID" value="OHS95425.1"/>
    <property type="molecule type" value="Genomic_DNA"/>
</dbReference>
<dbReference type="Pfam" id="PF07004">
    <property type="entry name" value="SHIPPO-rpt"/>
    <property type="match status" value="2"/>
</dbReference>
<evidence type="ECO:0000313" key="2">
    <source>
        <dbReference type="EMBL" id="OHS95425.1"/>
    </source>
</evidence>
<protein>
    <recommendedName>
        <fullName evidence="4">Outer dense fiber protein 3</fullName>
    </recommendedName>
</protein>
<dbReference type="Proteomes" id="UP000179807">
    <property type="component" value="Unassembled WGS sequence"/>
</dbReference>
<organism evidence="2 3">
    <name type="scientific">Tritrichomonas foetus</name>
    <dbReference type="NCBI Taxonomy" id="1144522"/>
    <lineage>
        <taxon>Eukaryota</taxon>
        <taxon>Metamonada</taxon>
        <taxon>Parabasalia</taxon>
        <taxon>Tritrichomonadida</taxon>
        <taxon>Tritrichomonadidae</taxon>
        <taxon>Tritrichomonas</taxon>
    </lineage>
</organism>
<keyword evidence="3" id="KW-1185">Reference proteome</keyword>
<proteinExistence type="predicted"/>
<dbReference type="InterPro" id="IPR051291">
    <property type="entry name" value="CIMAP"/>
</dbReference>
<accession>A0A1J4J9S9</accession>